<feature type="transmembrane region" description="Helical" evidence="1">
    <location>
        <begin position="31"/>
        <end position="58"/>
    </location>
</feature>
<keyword evidence="1" id="KW-0472">Membrane</keyword>
<dbReference type="Proteomes" id="UP000315750">
    <property type="component" value="Chromosome"/>
</dbReference>
<evidence type="ECO:0000256" key="1">
    <source>
        <dbReference type="SAM" id="Phobius"/>
    </source>
</evidence>
<keyword evidence="1" id="KW-1133">Transmembrane helix</keyword>
<dbReference type="KEGG" id="amuc:Pan181_36470"/>
<keyword evidence="3" id="KW-1185">Reference proteome</keyword>
<keyword evidence="1" id="KW-0812">Transmembrane</keyword>
<dbReference type="AlphaFoldDB" id="A0A518ARS8"/>
<dbReference type="RefSeq" id="WP_145248601.1">
    <property type="nucleotide sequence ID" value="NZ_CP036278.1"/>
</dbReference>
<evidence type="ECO:0000313" key="3">
    <source>
        <dbReference type="Proteomes" id="UP000315750"/>
    </source>
</evidence>
<dbReference type="EMBL" id="CP036278">
    <property type="protein sequence ID" value="QDU57431.1"/>
    <property type="molecule type" value="Genomic_DNA"/>
</dbReference>
<proteinExistence type="predicted"/>
<name>A0A518ARS8_9BACT</name>
<protein>
    <submittedName>
        <fullName evidence="2">Uncharacterized protein</fullName>
    </submittedName>
</protein>
<evidence type="ECO:0000313" key="2">
    <source>
        <dbReference type="EMBL" id="QDU57431.1"/>
    </source>
</evidence>
<sequence length="87" mass="9577">MRYQERILKVLGVLLIAAITLRPFLAGSSQALVLGLLMCLAATLLLYGSLLASSWVVYRYYSAGTPKVLAFNSPRENSADQHHRRAA</sequence>
<gene>
    <name evidence="2" type="ORF">Pan181_36470</name>
</gene>
<feature type="transmembrane region" description="Helical" evidence="1">
    <location>
        <begin position="7"/>
        <end position="25"/>
    </location>
</feature>
<reference evidence="2 3" key="1">
    <citation type="submission" date="2019-02" db="EMBL/GenBank/DDBJ databases">
        <title>Deep-cultivation of Planctomycetes and their phenomic and genomic characterization uncovers novel biology.</title>
        <authorList>
            <person name="Wiegand S."/>
            <person name="Jogler M."/>
            <person name="Boedeker C."/>
            <person name="Pinto D."/>
            <person name="Vollmers J."/>
            <person name="Rivas-Marin E."/>
            <person name="Kohn T."/>
            <person name="Peeters S.H."/>
            <person name="Heuer A."/>
            <person name="Rast P."/>
            <person name="Oberbeckmann S."/>
            <person name="Bunk B."/>
            <person name="Jeske O."/>
            <person name="Meyerdierks A."/>
            <person name="Storesund J.E."/>
            <person name="Kallscheuer N."/>
            <person name="Luecker S."/>
            <person name="Lage O.M."/>
            <person name="Pohl T."/>
            <person name="Merkel B.J."/>
            <person name="Hornburger P."/>
            <person name="Mueller R.-W."/>
            <person name="Bruemmer F."/>
            <person name="Labrenz M."/>
            <person name="Spormann A.M."/>
            <person name="Op den Camp H."/>
            <person name="Overmann J."/>
            <person name="Amann R."/>
            <person name="Jetten M.S.M."/>
            <person name="Mascher T."/>
            <person name="Medema M.H."/>
            <person name="Devos D.P."/>
            <person name="Kaster A.-K."/>
            <person name="Ovreas L."/>
            <person name="Rohde M."/>
            <person name="Galperin M.Y."/>
            <person name="Jogler C."/>
        </authorList>
    </citation>
    <scope>NUCLEOTIDE SEQUENCE [LARGE SCALE GENOMIC DNA]</scope>
    <source>
        <strain evidence="2 3">Pan181</strain>
    </source>
</reference>
<organism evidence="2 3">
    <name type="scientific">Aeoliella mucimassa</name>
    <dbReference type="NCBI Taxonomy" id="2527972"/>
    <lineage>
        <taxon>Bacteria</taxon>
        <taxon>Pseudomonadati</taxon>
        <taxon>Planctomycetota</taxon>
        <taxon>Planctomycetia</taxon>
        <taxon>Pirellulales</taxon>
        <taxon>Lacipirellulaceae</taxon>
        <taxon>Aeoliella</taxon>
    </lineage>
</organism>
<accession>A0A518ARS8</accession>